<accession>A0ABW1QCL9</accession>
<comment type="caution">
    <text evidence="1">The sequence shown here is derived from an EMBL/GenBank/DDBJ whole genome shotgun (WGS) entry which is preliminary data.</text>
</comment>
<dbReference type="EMBL" id="JBHSQE010000009">
    <property type="protein sequence ID" value="MFC6146933.1"/>
    <property type="molecule type" value="Genomic_DNA"/>
</dbReference>
<dbReference type="Proteomes" id="UP001596244">
    <property type="component" value="Unassembled WGS sequence"/>
</dbReference>
<protein>
    <recommendedName>
        <fullName evidence="3">DUF4287 domain-containing protein</fullName>
    </recommendedName>
</protein>
<reference evidence="2" key="1">
    <citation type="journal article" date="2019" name="Int. J. Syst. Evol. Microbiol.">
        <title>The Global Catalogue of Microorganisms (GCM) 10K type strain sequencing project: providing services to taxonomists for standard genome sequencing and annotation.</title>
        <authorList>
            <consortium name="The Broad Institute Genomics Platform"/>
            <consortium name="The Broad Institute Genome Sequencing Center for Infectious Disease"/>
            <person name="Wu L."/>
            <person name="Ma J."/>
        </authorList>
    </citation>
    <scope>NUCLEOTIDE SEQUENCE [LARGE SCALE GENOMIC DNA]</scope>
    <source>
        <strain evidence="2">CCUG 51943</strain>
    </source>
</reference>
<gene>
    <name evidence="1" type="ORF">ACFPUZ_08950</name>
</gene>
<name>A0ABW1QCL9_9CORY</name>
<proteinExistence type="predicted"/>
<organism evidence="1 2">
    <name type="scientific">Corynebacterium nasicanis</name>
    <dbReference type="NCBI Taxonomy" id="1448267"/>
    <lineage>
        <taxon>Bacteria</taxon>
        <taxon>Bacillati</taxon>
        <taxon>Actinomycetota</taxon>
        <taxon>Actinomycetes</taxon>
        <taxon>Mycobacteriales</taxon>
        <taxon>Corynebacteriaceae</taxon>
        <taxon>Corynebacterium</taxon>
    </lineage>
</organism>
<sequence>MHDKFEKATGRSIDDWMEFFGDPQELSHQDLARLASEGGASEWWAQSIAVEIERMIGRRQIGQTVTGSIAASASKTVPGEWTEVFDKFVSFMENKQLADAPRITATDTWRYWRADLEDGSQVAVDCSEVKGKTRLSAKIDKLASMEKRDLAKEKWRALLNEFAETLPSQ</sequence>
<evidence type="ECO:0008006" key="3">
    <source>
        <dbReference type="Google" id="ProtNLM"/>
    </source>
</evidence>
<evidence type="ECO:0000313" key="2">
    <source>
        <dbReference type="Proteomes" id="UP001596244"/>
    </source>
</evidence>
<keyword evidence="2" id="KW-1185">Reference proteome</keyword>
<dbReference type="RefSeq" id="WP_377001578.1">
    <property type="nucleotide sequence ID" value="NZ_JBHSQE010000009.1"/>
</dbReference>
<evidence type="ECO:0000313" key="1">
    <source>
        <dbReference type="EMBL" id="MFC6146933.1"/>
    </source>
</evidence>